<dbReference type="AlphaFoldDB" id="A0A821R8S5"/>
<keyword evidence="2" id="KW-1185">Reference proteome</keyword>
<protein>
    <submittedName>
        <fullName evidence="1">Uncharacterized protein</fullName>
    </submittedName>
</protein>
<accession>A0A821R8S5</accession>
<reference evidence="1" key="1">
    <citation type="submission" date="2021-02" db="EMBL/GenBank/DDBJ databases">
        <authorList>
            <person name="Nowell W R."/>
        </authorList>
    </citation>
    <scope>NUCLEOTIDE SEQUENCE</scope>
</reference>
<evidence type="ECO:0000313" key="2">
    <source>
        <dbReference type="Proteomes" id="UP000663873"/>
    </source>
</evidence>
<evidence type="ECO:0000313" key="1">
    <source>
        <dbReference type="EMBL" id="CAF4839534.1"/>
    </source>
</evidence>
<organism evidence="1 2">
    <name type="scientific">Rotaria socialis</name>
    <dbReference type="NCBI Taxonomy" id="392032"/>
    <lineage>
        <taxon>Eukaryota</taxon>
        <taxon>Metazoa</taxon>
        <taxon>Spiralia</taxon>
        <taxon>Gnathifera</taxon>
        <taxon>Rotifera</taxon>
        <taxon>Eurotatoria</taxon>
        <taxon>Bdelloidea</taxon>
        <taxon>Philodinida</taxon>
        <taxon>Philodinidae</taxon>
        <taxon>Rotaria</taxon>
    </lineage>
</organism>
<dbReference type="EMBL" id="CAJOBP010057594">
    <property type="protein sequence ID" value="CAF4839534.1"/>
    <property type="molecule type" value="Genomic_DNA"/>
</dbReference>
<feature type="non-terminal residue" evidence="1">
    <location>
        <position position="34"/>
    </location>
</feature>
<comment type="caution">
    <text evidence="1">The sequence shown here is derived from an EMBL/GenBank/DDBJ whole genome shotgun (WGS) entry which is preliminary data.</text>
</comment>
<dbReference type="Proteomes" id="UP000663873">
    <property type="component" value="Unassembled WGS sequence"/>
</dbReference>
<name>A0A821R8S5_9BILA</name>
<gene>
    <name evidence="1" type="ORF">UJA718_LOCUS42980</name>
</gene>
<proteinExistence type="predicted"/>
<sequence length="34" mass="3881">MRIALSGQPSRQQSQVEMRIASLTTNNEHLIEEL</sequence>